<dbReference type="Proteomes" id="UP000659654">
    <property type="component" value="Unassembled WGS sequence"/>
</dbReference>
<evidence type="ECO:0000313" key="1">
    <source>
        <dbReference type="EMBL" id="CAD5233872.1"/>
    </source>
</evidence>
<protein>
    <submittedName>
        <fullName evidence="1">(pine wood nematode) hypothetical protein</fullName>
    </submittedName>
</protein>
<evidence type="ECO:0000313" key="2">
    <source>
        <dbReference type="Proteomes" id="UP000095284"/>
    </source>
</evidence>
<dbReference type="EMBL" id="CAJFCV020000006">
    <property type="protein sequence ID" value="CAG9129331.1"/>
    <property type="molecule type" value="Genomic_DNA"/>
</dbReference>
<dbReference type="Proteomes" id="UP000095284">
    <property type="component" value="Unplaced"/>
</dbReference>
<keyword evidence="3" id="KW-1185">Reference proteome</keyword>
<dbReference type="Proteomes" id="UP000582659">
    <property type="component" value="Unassembled WGS sequence"/>
</dbReference>
<dbReference type="WBParaSite" id="BXY_1374400.1">
    <property type="protein sequence ID" value="BXY_1374400.1"/>
    <property type="gene ID" value="BXY_1374400"/>
</dbReference>
<dbReference type="AlphaFoldDB" id="A0A1I7SL12"/>
<evidence type="ECO:0000313" key="3">
    <source>
        <dbReference type="Proteomes" id="UP000659654"/>
    </source>
</evidence>
<proteinExistence type="predicted"/>
<accession>A0A1I7SL12</accession>
<gene>
    <name evidence="1" type="ORF">BXYJ_LOCUS13963</name>
</gene>
<reference evidence="1" key="2">
    <citation type="submission" date="2020-09" db="EMBL/GenBank/DDBJ databases">
        <authorList>
            <person name="Kikuchi T."/>
        </authorList>
    </citation>
    <scope>NUCLEOTIDE SEQUENCE</scope>
    <source>
        <strain evidence="1">Ka4C1</strain>
    </source>
</reference>
<evidence type="ECO:0000313" key="4">
    <source>
        <dbReference type="WBParaSite" id="BXY_1374400.1"/>
    </source>
</evidence>
<name>A0A1I7SL12_BURXY</name>
<dbReference type="EMBL" id="CAJFDI010000006">
    <property type="protein sequence ID" value="CAD5233872.1"/>
    <property type="molecule type" value="Genomic_DNA"/>
</dbReference>
<reference evidence="4" key="1">
    <citation type="submission" date="2016-11" db="UniProtKB">
        <authorList>
            <consortium name="WormBaseParasite"/>
        </authorList>
    </citation>
    <scope>IDENTIFICATION</scope>
</reference>
<sequence length="216" mass="25590">MCKKYSDPEQLSRAYPNPLAALFAVEREQRLREMQELLSVAIQSSKYIEEIPVTPTADEPWTLAVLKIQYLRRELKEVGYLYIYKYDDYPSKIRAKFDEYFERLDKVGTHLAGIVDYHWVLFNSLIKSCNSVIEMRPRSSLPREDDDEIIHLRSEISWLVVERRACGLITSPWLKQPETFVRAIALQFFQNFKRSVNRIMELRRRQLHNALNFEAA</sequence>
<organism evidence="2 4">
    <name type="scientific">Bursaphelenchus xylophilus</name>
    <name type="common">Pinewood nematode worm</name>
    <name type="synonym">Aphelenchoides xylophilus</name>
    <dbReference type="NCBI Taxonomy" id="6326"/>
    <lineage>
        <taxon>Eukaryota</taxon>
        <taxon>Metazoa</taxon>
        <taxon>Ecdysozoa</taxon>
        <taxon>Nematoda</taxon>
        <taxon>Chromadorea</taxon>
        <taxon>Rhabditida</taxon>
        <taxon>Tylenchina</taxon>
        <taxon>Tylenchomorpha</taxon>
        <taxon>Aphelenchoidea</taxon>
        <taxon>Aphelenchoididae</taxon>
        <taxon>Bursaphelenchus</taxon>
    </lineage>
</organism>